<evidence type="ECO:0000259" key="1">
    <source>
        <dbReference type="PROSITE" id="PS01124"/>
    </source>
</evidence>
<keyword evidence="3" id="KW-1185">Reference proteome</keyword>
<protein>
    <submittedName>
        <fullName evidence="2">Helix-turn-helix transcriptional regulator</fullName>
    </submittedName>
</protein>
<feature type="domain" description="HTH araC/xylS-type" evidence="1">
    <location>
        <begin position="141"/>
        <end position="234"/>
    </location>
</feature>
<dbReference type="GO" id="GO:0043565">
    <property type="term" value="F:sequence-specific DNA binding"/>
    <property type="evidence" value="ECO:0007669"/>
    <property type="project" value="InterPro"/>
</dbReference>
<dbReference type="RefSeq" id="WP_163952707.1">
    <property type="nucleotide sequence ID" value="NZ_JAAFZH010000010.1"/>
</dbReference>
<dbReference type="InterPro" id="IPR046532">
    <property type="entry name" value="DUF6597"/>
</dbReference>
<reference evidence="2 3" key="1">
    <citation type="submission" date="2020-02" db="EMBL/GenBank/DDBJ databases">
        <title>Draft genome sequence of two Spirosoma agri KCTC 52727 and Spirosoma terrae KCTC 52035.</title>
        <authorList>
            <person name="Rojas J."/>
            <person name="Ambika Manirajan B."/>
            <person name="Suarez C."/>
            <person name="Ratering S."/>
            <person name="Schnell S."/>
        </authorList>
    </citation>
    <scope>NUCLEOTIDE SEQUENCE [LARGE SCALE GENOMIC DNA]</scope>
    <source>
        <strain evidence="2 3">KCTC 52035</strain>
    </source>
</reference>
<accession>A0A6L9L9Z6</accession>
<evidence type="ECO:0000313" key="3">
    <source>
        <dbReference type="Proteomes" id="UP000474175"/>
    </source>
</evidence>
<sequence length="248" mass="28216">MAIKYYQQPPSEPLNDFIFTFWKTQNNSVSECHYSVMPDAGIELIIAILPGKPSQTHLFGLATHIVNITIPAGAVLFGIRFKLLAVEYLLKTALPTNSIQELPTSFGGVKLQAETPLTVFVDSLNAYLYAQINSMTVDPRKRTLLNIVYTTKGAISVHSLALETGWAARQINRYFSTTFGLPLKEYLEQLRFFSSLPQISEGNFYPQENYYDQSHFIRQIKKHTDSTPKQLYQQRAVRFVQLGHYAKE</sequence>
<dbReference type="GO" id="GO:0003700">
    <property type="term" value="F:DNA-binding transcription factor activity"/>
    <property type="evidence" value="ECO:0007669"/>
    <property type="project" value="InterPro"/>
</dbReference>
<dbReference type="InterPro" id="IPR018060">
    <property type="entry name" value="HTH_AraC"/>
</dbReference>
<dbReference type="PROSITE" id="PS01124">
    <property type="entry name" value="HTH_ARAC_FAMILY_2"/>
    <property type="match status" value="1"/>
</dbReference>
<gene>
    <name evidence="2" type="ORF">GK108_20895</name>
</gene>
<evidence type="ECO:0000313" key="2">
    <source>
        <dbReference type="EMBL" id="NDU97354.1"/>
    </source>
</evidence>
<dbReference type="Pfam" id="PF20240">
    <property type="entry name" value="DUF6597"/>
    <property type="match status" value="1"/>
</dbReference>
<dbReference type="AlphaFoldDB" id="A0A6L9L9Z6"/>
<name>A0A6L9L9Z6_9BACT</name>
<comment type="caution">
    <text evidence="2">The sequence shown here is derived from an EMBL/GenBank/DDBJ whole genome shotgun (WGS) entry which is preliminary data.</text>
</comment>
<dbReference type="SMART" id="SM00342">
    <property type="entry name" value="HTH_ARAC"/>
    <property type="match status" value="1"/>
</dbReference>
<proteinExistence type="predicted"/>
<dbReference type="Proteomes" id="UP000474175">
    <property type="component" value="Unassembled WGS sequence"/>
</dbReference>
<dbReference type="Gene3D" id="1.10.10.60">
    <property type="entry name" value="Homeodomain-like"/>
    <property type="match status" value="1"/>
</dbReference>
<dbReference type="EMBL" id="JAAFZH010000010">
    <property type="protein sequence ID" value="NDU97354.1"/>
    <property type="molecule type" value="Genomic_DNA"/>
</dbReference>
<organism evidence="2 3">
    <name type="scientific">Spirosoma terrae</name>
    <dbReference type="NCBI Taxonomy" id="1968276"/>
    <lineage>
        <taxon>Bacteria</taxon>
        <taxon>Pseudomonadati</taxon>
        <taxon>Bacteroidota</taxon>
        <taxon>Cytophagia</taxon>
        <taxon>Cytophagales</taxon>
        <taxon>Cytophagaceae</taxon>
        <taxon>Spirosoma</taxon>
    </lineage>
</organism>